<dbReference type="PANTHER" id="PTHR12549:SF6">
    <property type="entry name" value="JMJC DOMAIN-CONTAINING HISTONE DEMETHYLATION PROTEIN 2C-RELATED"/>
    <property type="match status" value="1"/>
</dbReference>
<feature type="compositionally biased region" description="Basic and acidic residues" evidence="14">
    <location>
        <begin position="454"/>
        <end position="473"/>
    </location>
</feature>
<accession>A0AAY4EQC9</accession>
<evidence type="ECO:0000259" key="15">
    <source>
        <dbReference type="PROSITE" id="PS51184"/>
    </source>
</evidence>
<dbReference type="PANTHER" id="PTHR12549">
    <property type="entry name" value="JMJC DOMAIN-CONTAINING HISTONE DEMETHYLATION PROTEIN"/>
    <property type="match status" value="1"/>
</dbReference>
<feature type="compositionally biased region" description="Low complexity" evidence="14">
    <location>
        <begin position="792"/>
        <end position="801"/>
    </location>
</feature>
<feature type="region of interest" description="Disordered" evidence="14">
    <location>
        <begin position="768"/>
        <end position="852"/>
    </location>
</feature>
<dbReference type="Pfam" id="PF02373">
    <property type="entry name" value="JmjC"/>
    <property type="match status" value="1"/>
</dbReference>
<feature type="compositionally biased region" description="Basic and acidic residues" evidence="14">
    <location>
        <begin position="1690"/>
        <end position="1699"/>
    </location>
</feature>
<dbReference type="SMART" id="SM00558">
    <property type="entry name" value="JmjC"/>
    <property type="match status" value="1"/>
</dbReference>
<evidence type="ECO:0000256" key="3">
    <source>
        <dbReference type="ARBA" id="ARBA00022723"/>
    </source>
</evidence>
<feature type="region of interest" description="Disordered" evidence="14">
    <location>
        <begin position="2025"/>
        <end position="2097"/>
    </location>
</feature>
<dbReference type="Pfam" id="PF22988">
    <property type="entry name" value="PWWP_KDM3B"/>
    <property type="match status" value="1"/>
</dbReference>
<feature type="compositionally biased region" description="Basic and acidic residues" evidence="14">
    <location>
        <begin position="564"/>
        <end position="574"/>
    </location>
</feature>
<evidence type="ECO:0000256" key="14">
    <source>
        <dbReference type="SAM" id="MobiDB-lite"/>
    </source>
</evidence>
<evidence type="ECO:0000256" key="1">
    <source>
        <dbReference type="ARBA" id="ARBA00001954"/>
    </source>
</evidence>
<dbReference type="GO" id="GO:0032454">
    <property type="term" value="F:histone H3K9 demethylase activity"/>
    <property type="evidence" value="ECO:0007669"/>
    <property type="project" value="InterPro"/>
</dbReference>
<dbReference type="InterPro" id="IPR054504">
    <property type="entry name" value="PWWP_KDM3B"/>
</dbReference>
<keyword evidence="6" id="KW-0156">Chromatin regulator</keyword>
<feature type="compositionally biased region" description="Basic and acidic residues" evidence="14">
    <location>
        <begin position="2075"/>
        <end position="2097"/>
    </location>
</feature>
<organism evidence="16 17">
    <name type="scientific">Denticeps clupeoides</name>
    <name type="common">denticle herring</name>
    <dbReference type="NCBI Taxonomy" id="299321"/>
    <lineage>
        <taxon>Eukaryota</taxon>
        <taxon>Metazoa</taxon>
        <taxon>Chordata</taxon>
        <taxon>Craniata</taxon>
        <taxon>Vertebrata</taxon>
        <taxon>Euteleostomi</taxon>
        <taxon>Actinopterygii</taxon>
        <taxon>Neopterygii</taxon>
        <taxon>Teleostei</taxon>
        <taxon>Clupei</taxon>
        <taxon>Clupeiformes</taxon>
        <taxon>Denticipitoidei</taxon>
        <taxon>Denticipitidae</taxon>
        <taxon>Denticeps</taxon>
    </lineage>
</organism>
<keyword evidence="11" id="KW-0804">Transcription</keyword>
<feature type="region of interest" description="Disordered" evidence="14">
    <location>
        <begin position="1214"/>
        <end position="1297"/>
    </location>
</feature>
<keyword evidence="10" id="KW-0805">Transcription regulation</keyword>
<dbReference type="GO" id="GO:0000785">
    <property type="term" value="C:chromatin"/>
    <property type="evidence" value="ECO:0007669"/>
    <property type="project" value="TreeGrafter"/>
</dbReference>
<evidence type="ECO:0000256" key="12">
    <source>
        <dbReference type="ARBA" id="ARBA00023242"/>
    </source>
</evidence>
<proteinExistence type="inferred from homology"/>
<feature type="compositionally biased region" description="Polar residues" evidence="14">
    <location>
        <begin position="400"/>
        <end position="415"/>
    </location>
</feature>
<evidence type="ECO:0000256" key="2">
    <source>
        <dbReference type="ARBA" id="ARBA00004123"/>
    </source>
</evidence>
<evidence type="ECO:0000313" key="16">
    <source>
        <dbReference type="Ensembl" id="ENSDCDP00010059862.1"/>
    </source>
</evidence>
<feature type="compositionally biased region" description="Polar residues" evidence="14">
    <location>
        <begin position="1114"/>
        <end position="1130"/>
    </location>
</feature>
<feature type="compositionally biased region" description="Basic and acidic residues" evidence="14">
    <location>
        <begin position="311"/>
        <end position="335"/>
    </location>
</feature>
<dbReference type="InterPro" id="IPR054503">
    <property type="entry name" value="KDM3AB_Tudor"/>
</dbReference>
<dbReference type="GO" id="GO:0008270">
    <property type="term" value="F:zinc ion binding"/>
    <property type="evidence" value="ECO:0007669"/>
    <property type="project" value="UniProtKB-KW"/>
</dbReference>
<evidence type="ECO:0000256" key="7">
    <source>
        <dbReference type="ARBA" id="ARBA00022964"/>
    </source>
</evidence>
<keyword evidence="12" id="KW-0539">Nucleus</keyword>
<feature type="region of interest" description="Disordered" evidence="14">
    <location>
        <begin position="510"/>
        <end position="719"/>
    </location>
</feature>
<evidence type="ECO:0000256" key="10">
    <source>
        <dbReference type="ARBA" id="ARBA00023015"/>
    </source>
</evidence>
<reference evidence="16" key="3">
    <citation type="submission" date="2025-09" db="UniProtKB">
        <authorList>
            <consortium name="Ensembl"/>
        </authorList>
    </citation>
    <scope>IDENTIFICATION</scope>
</reference>
<feature type="compositionally biased region" description="Basic residues" evidence="14">
    <location>
        <begin position="336"/>
        <end position="348"/>
    </location>
</feature>
<keyword evidence="9" id="KW-0408">Iron</keyword>
<dbReference type="InterPro" id="IPR045109">
    <property type="entry name" value="LSDs-like"/>
</dbReference>
<feature type="compositionally biased region" description="Low complexity" evidence="14">
    <location>
        <begin position="1677"/>
        <end position="1689"/>
    </location>
</feature>
<feature type="compositionally biased region" description="Polar residues" evidence="14">
    <location>
        <begin position="261"/>
        <end position="298"/>
    </location>
</feature>
<dbReference type="GO" id="GO:0000118">
    <property type="term" value="C:histone deacetylase complex"/>
    <property type="evidence" value="ECO:0007669"/>
    <property type="project" value="TreeGrafter"/>
</dbReference>
<protein>
    <recommendedName>
        <fullName evidence="15">JmjC domain-containing protein</fullName>
    </recommendedName>
</protein>
<feature type="compositionally biased region" description="Polar residues" evidence="14">
    <location>
        <begin position="703"/>
        <end position="719"/>
    </location>
</feature>
<keyword evidence="8" id="KW-0560">Oxidoreductase</keyword>
<feature type="domain" description="JmjC" evidence="15">
    <location>
        <begin position="2345"/>
        <end position="2565"/>
    </location>
</feature>
<dbReference type="RefSeq" id="XP_028844446.1">
    <property type="nucleotide sequence ID" value="XM_028988613.1"/>
</dbReference>
<feature type="compositionally biased region" description="Polar residues" evidence="14">
    <location>
        <begin position="621"/>
        <end position="641"/>
    </location>
</feature>
<comment type="cofactor">
    <cofactor evidence="1">
        <name>Fe(2+)</name>
        <dbReference type="ChEBI" id="CHEBI:29033"/>
    </cofactor>
</comment>
<keyword evidence="17" id="KW-1185">Reference proteome</keyword>
<feature type="region of interest" description="Disordered" evidence="14">
    <location>
        <begin position="1043"/>
        <end position="1062"/>
    </location>
</feature>
<feature type="compositionally biased region" description="Polar residues" evidence="14">
    <location>
        <begin position="803"/>
        <end position="816"/>
    </location>
</feature>
<dbReference type="GeneTree" id="ENSGT00940000158210"/>
<reference evidence="16" key="2">
    <citation type="submission" date="2025-08" db="UniProtKB">
        <authorList>
            <consortium name="Ensembl"/>
        </authorList>
    </citation>
    <scope>IDENTIFICATION</scope>
</reference>
<dbReference type="InterPro" id="IPR054294">
    <property type="entry name" value="DUF7030"/>
</dbReference>
<keyword evidence="3" id="KW-0479">Metal-binding</keyword>
<feature type="compositionally biased region" description="Low complexity" evidence="14">
    <location>
        <begin position="1157"/>
        <end position="1167"/>
    </location>
</feature>
<evidence type="ECO:0000313" key="17">
    <source>
        <dbReference type="Proteomes" id="UP000694580"/>
    </source>
</evidence>
<feature type="region of interest" description="Disordered" evidence="14">
    <location>
        <begin position="1617"/>
        <end position="1752"/>
    </location>
</feature>
<evidence type="ECO:0000256" key="8">
    <source>
        <dbReference type="ARBA" id="ARBA00023002"/>
    </source>
</evidence>
<evidence type="ECO:0000256" key="9">
    <source>
        <dbReference type="ARBA" id="ARBA00023004"/>
    </source>
</evidence>
<evidence type="ECO:0000256" key="11">
    <source>
        <dbReference type="ARBA" id="ARBA00023163"/>
    </source>
</evidence>
<gene>
    <name evidence="16" type="primary">LOC114795400</name>
</gene>
<keyword evidence="4" id="KW-0863">Zinc-finger</keyword>
<evidence type="ECO:0000256" key="6">
    <source>
        <dbReference type="ARBA" id="ARBA00022853"/>
    </source>
</evidence>
<feature type="compositionally biased region" description="Polar residues" evidence="14">
    <location>
        <begin position="1564"/>
        <end position="1573"/>
    </location>
</feature>
<evidence type="ECO:0000256" key="5">
    <source>
        <dbReference type="ARBA" id="ARBA00022833"/>
    </source>
</evidence>
<reference evidence="16 17" key="1">
    <citation type="submission" date="2020-06" db="EMBL/GenBank/DDBJ databases">
        <authorList>
            <consortium name="Wellcome Sanger Institute Data Sharing"/>
        </authorList>
    </citation>
    <scope>NUCLEOTIDE SEQUENCE [LARGE SCALE GENOMIC DNA]</scope>
</reference>
<feature type="compositionally biased region" description="Polar residues" evidence="14">
    <location>
        <begin position="1505"/>
        <end position="1527"/>
    </location>
</feature>
<feature type="region of interest" description="Disordered" evidence="14">
    <location>
        <begin position="944"/>
        <end position="993"/>
    </location>
</feature>
<feature type="compositionally biased region" description="Basic and acidic residues" evidence="14">
    <location>
        <begin position="1617"/>
        <end position="1676"/>
    </location>
</feature>
<evidence type="ECO:0000256" key="4">
    <source>
        <dbReference type="ARBA" id="ARBA00022771"/>
    </source>
</evidence>
<feature type="compositionally biased region" description="Polar residues" evidence="14">
    <location>
        <begin position="670"/>
        <end position="696"/>
    </location>
</feature>
<keyword evidence="5" id="KW-0862">Zinc</keyword>
<keyword evidence="7" id="KW-0223">Dioxygenase</keyword>
<feature type="compositionally biased region" description="Basic and acidic residues" evidence="14">
    <location>
        <begin position="1710"/>
        <end position="1729"/>
    </location>
</feature>
<feature type="compositionally biased region" description="Pro residues" evidence="14">
    <location>
        <begin position="777"/>
        <end position="791"/>
    </location>
</feature>
<feature type="compositionally biased region" description="Polar residues" evidence="14">
    <location>
        <begin position="944"/>
        <end position="954"/>
    </location>
</feature>
<feature type="compositionally biased region" description="Basic and acidic residues" evidence="14">
    <location>
        <begin position="2030"/>
        <end position="2039"/>
    </location>
</feature>
<feature type="compositionally biased region" description="Basic residues" evidence="14">
    <location>
        <begin position="1700"/>
        <end position="1709"/>
    </location>
</feature>
<dbReference type="GO" id="GO:0006357">
    <property type="term" value="P:regulation of transcription by RNA polymerase II"/>
    <property type="evidence" value="ECO:0007669"/>
    <property type="project" value="TreeGrafter"/>
</dbReference>
<feature type="region of interest" description="Disordered" evidence="14">
    <location>
        <begin position="1113"/>
        <end position="1186"/>
    </location>
</feature>
<sequence length="2614" mass="287593">MAPELVGRRFVCVSGQEPPRLGEASGWSWRAGVIRAASHRDVHCAELSVCVEFDHEEWQKRQWLRLHQDFQIFLLEQRLVWARRNAGTPPPPHASNGKPVLWPALSFRPLLGQATLGSVSLVEFLSDRQLEFHSADAKHQTYQDEAGILNPLLRDNPSLQEEVKAWLKQQKVQEIFTQGKYSLNGLRVKVYRQDSATQWFTGIITQHDQQSRTMIVMNDQVLEPQNVDPSLVQMMFIDDVVNSLLSGESITARRRPRTNKQNKASSVHPRGQSNSPGPIMKKQSNSSCTPPISQSSDCSMPGDNEDDEGADKEGEDRTKEEVRLSPSRERRESSKSKNKQAMSKRRKGGKEEGEEETLEGAKRLKGSNLSECSRSVQTSSPNLGQKGHHNKALSKKDTSESPVVQESWTVKNQPSDCKVDEETTSQSANDKCQEMARLSNPSPCCNGDPGTARTHGEMEEVNDRSEGLSHSEDSEAVSALLAYQESERLVSMETSECVVFGTLPGECELAGSDLPSDTEAKSSEFTAPEVSESAVKVEEQQEGSAVERTPSMPSIFPACTGIPEKPRPLEDSKLSETTNHCKTTPCPSPPTDLRSKPPAAKGTGRPGQNLSSEHRDRIKESSSPSRVETKTQPTPSPKSKQTATPNHTPNPTPSPIKSFIHTPTAAPPKTQVSHPVPTKSSTPALNRSMSSTTPTKTPAPIMSRSQILNPTPTKTPTAAVNQTPAFTSTKSPFIIDRNEPFTVYRDPALLREDPDTPQHHSNVAYIHPSTHTVHTPLPAPRPLTRTPPQPPHTAHATLPAPRSTHTSSLSPPNTHTPHVMRTPSPSPQTTLTSLGGHVLPSRPPHPSSLSHPHLLPTLLPGLPPSAALLAGHGSLGAMGLSPHPLPLSPNPSLLGQAPLGLYPLLWPPYPNGAHPYGPLGLQAAKWTHPESMCIAEGALKRNTPSPWLPQTSVVEGQGLRTPVPVRPASADPQRSAKSAPRSSPISKSTEELERKSLAADPLCGIVPVQLKADRSRSVAGKGIQEHTHCTFLPDPLPCRPKPSRGGVFEPHVDRSSRYQEESRRILQESIEVAPFTAKLHPSHSQDRDPLYARMHSQDREREMDLQMVRVPRAQHSTQSNYYTSLSSSVANEPPRRQPPAAELSSAYDRPNSGGTVSISPSFGISSSQATPKVQTQPPPLVKRHPENEAGLITERLTLQASSLESAKCRKSLERGISLPPSSSSSHVQPMPSLYRAPIFHPPAPPIPAQKELGHSRLSPPTLTREQPVNLAGKTLDQKRPPTLQPELRRHTASAAGRQGTVVTPVKSMHHHKVPDAWRTDQNLLRPSNGLGATKQQSAMASVIVRPASSKDLIAGEHSASNLKPSERGRMAGDLRSGTNSKEGSVQYKRGILWTPLDSVHCPLTTTGKTDHMNTSVNMATGFKAHTMPTVVSSGSFKNDPMPVPWRPGFISGQHQKKVEGSGIAKINQNPISSSPSTTSCPTTCHSAGDFLHLKKHRAALAATLSRNNTPTHTAPASQSSSTLSTHTPEVKVSPVKRPRQAGGPQEAPPRLTNGQTPPQTQTGKLSNPLPQQSNCHKLKKAWLTRHSEEDRSGTTAVTSTAMTAAASLAQQCGGEVISHEDRMSSHAERKTDSNDRKFTMDDRKGAADIRFRPDVQKSSPEDGKGLERGNKRKFDSSTESDSGGDSGNESESRGGEQRSKRQSKPTFKKKQIDLHKTKGENEKEEEEVKPNGTFRSAKEKSKLRMSNGNGIPRSVLKDWRKVRKLKQSGEAFLQDDACAEIGPNIQKCRECRVDRTRKAEEPATSPVFCRFYYFRRLSYSKNGVVRVDGFSVPELSDEEAVRVWTVATDDEDEDKNQLDLEMAQYILAHIGDKFCHLVRTENAAATWIKKDTQMVWKRAVRGVREMCDACEATLFNIHWACHKCGFVVCMDCYKARERKSARDKELYAWFRCVKNQPHDLKNLMPTHIVPGEILADLVNSMHTLREKFSILSHCGCTGKQNNRNSKMSISNGVSQVLDNILKHSGKHSGYKHEKPENKQSHSGNGTCGGDSDGCFEAKQTPPESQSPLHFLADLAEQKSREERKGGKSLKPDQSDHVEAVNGKCADQGSTLRHLLTSTASKLCLGSTDAGIAFAPVYNNSEQMTKPVRSMPNILDDIIASVVENKIPASKMAEHGLKQDVGRGTALKTEAEPIKSEKEEKPLDAVNKEAPHEWLGGDHSVLWLRNPLHQGNQKIFSEYWRTAQPVLISGLHKMLTLKLWKPEAFSREFSGHHGDMVNCRDGTASNEHVKEFWEGFEDPSRRPKSAAGEPAVYRLKDWPSGDEFLTLMPSRYDDVMRNLPLAQYCDPEGCLNLASRLPAFFIRPDLGPRLCCAYGAFSSPEQDFGTCNLHIEVSDIISVLTYVGVAKGNGNPSKSDVLQCLECEDLEESVKKRLKDPAETPGALWHIYTSKDTQTIQEFLQKVWRERTELRSSAVDGDGGGDSEAEGEADLLREGSCYLTPALRLRLQQEHGVHSHTLLQFHGDAVILPAGALHQVLNLHSCVQVITDFVSPEHAHNSYYLTQELRSSKDLVNYEDKLQVKNILYHSVKDVVAILKRCSDTQDMVKAEEEGKEDS</sequence>
<feature type="compositionally biased region" description="Low complexity" evidence="14">
    <location>
        <begin position="1554"/>
        <end position="1563"/>
    </location>
</feature>
<dbReference type="Gene3D" id="2.60.120.650">
    <property type="entry name" value="Cupin"/>
    <property type="match status" value="1"/>
</dbReference>
<evidence type="ECO:0000256" key="13">
    <source>
        <dbReference type="ARBA" id="ARBA00037987"/>
    </source>
</evidence>
<feature type="region of interest" description="Disordered" evidence="14">
    <location>
        <begin position="1354"/>
        <end position="1382"/>
    </location>
</feature>
<comment type="subcellular location">
    <subcellularLocation>
        <location evidence="2">Nucleus</location>
    </subcellularLocation>
</comment>
<feature type="compositionally biased region" description="Low complexity" evidence="14">
    <location>
        <begin position="1217"/>
        <end position="1238"/>
    </location>
</feature>
<dbReference type="GO" id="GO:0051213">
    <property type="term" value="F:dioxygenase activity"/>
    <property type="evidence" value="ECO:0007669"/>
    <property type="project" value="UniProtKB-KW"/>
</dbReference>
<feature type="region of interest" description="Disordered" evidence="14">
    <location>
        <begin position="1505"/>
        <end position="1573"/>
    </location>
</feature>
<dbReference type="Pfam" id="PF22989">
    <property type="entry name" value="DUF7030"/>
    <property type="match status" value="1"/>
</dbReference>
<dbReference type="GeneID" id="114795400"/>
<dbReference type="Proteomes" id="UP000694580">
    <property type="component" value="Chromosome 8"/>
</dbReference>
<dbReference type="Ensembl" id="ENSDCDT00010070594.1">
    <property type="protein sequence ID" value="ENSDCDP00010059862.1"/>
    <property type="gene ID" value="ENSDCDG00010033369.1"/>
</dbReference>
<dbReference type="PROSITE" id="PS51184">
    <property type="entry name" value="JMJC"/>
    <property type="match status" value="1"/>
</dbReference>
<comment type="similarity">
    <text evidence="13">Belongs to the JHDM2 histone demethylase family.</text>
</comment>
<dbReference type="SUPFAM" id="SSF51197">
    <property type="entry name" value="Clavaminate synthase-like"/>
    <property type="match status" value="1"/>
</dbReference>
<dbReference type="Pfam" id="PF22987">
    <property type="entry name" value="Tudor_KDM3B"/>
    <property type="match status" value="1"/>
</dbReference>
<dbReference type="GO" id="GO:0003712">
    <property type="term" value="F:transcription coregulator activity"/>
    <property type="evidence" value="ECO:0007669"/>
    <property type="project" value="TreeGrafter"/>
</dbReference>
<dbReference type="GO" id="GO:0031490">
    <property type="term" value="F:chromatin DNA binding"/>
    <property type="evidence" value="ECO:0007669"/>
    <property type="project" value="TreeGrafter"/>
</dbReference>
<dbReference type="InterPro" id="IPR003347">
    <property type="entry name" value="JmjC_dom"/>
</dbReference>
<name>A0AAY4EQC9_9TELE</name>
<feature type="region of interest" description="Disordered" evidence="14">
    <location>
        <begin position="251"/>
        <end position="473"/>
    </location>
</feature>
<feature type="compositionally biased region" description="Polar residues" evidence="14">
    <location>
        <begin position="367"/>
        <end position="383"/>
    </location>
</feature>
<feature type="compositionally biased region" description="Basic and acidic residues" evidence="14">
    <location>
        <begin position="1050"/>
        <end position="1062"/>
    </location>
</feature>